<dbReference type="RefSeq" id="WP_345242980.1">
    <property type="nucleotide sequence ID" value="NZ_BAABHD010000023.1"/>
</dbReference>
<dbReference type="EMBL" id="BAABHD010000023">
    <property type="protein sequence ID" value="GAA4453844.1"/>
    <property type="molecule type" value="Genomic_DNA"/>
</dbReference>
<dbReference type="Proteomes" id="UP001501175">
    <property type="component" value="Unassembled WGS sequence"/>
</dbReference>
<keyword evidence="2" id="KW-1185">Reference proteome</keyword>
<reference evidence="2" key="1">
    <citation type="journal article" date="2019" name="Int. J. Syst. Evol. Microbiol.">
        <title>The Global Catalogue of Microorganisms (GCM) 10K type strain sequencing project: providing services to taxonomists for standard genome sequencing and annotation.</title>
        <authorList>
            <consortium name="The Broad Institute Genomics Platform"/>
            <consortium name="The Broad Institute Genome Sequencing Center for Infectious Disease"/>
            <person name="Wu L."/>
            <person name="Ma J."/>
        </authorList>
    </citation>
    <scope>NUCLEOTIDE SEQUENCE [LARGE SCALE GENOMIC DNA]</scope>
    <source>
        <strain evidence="2">JCM 17927</strain>
    </source>
</reference>
<evidence type="ECO:0000313" key="2">
    <source>
        <dbReference type="Proteomes" id="UP001501175"/>
    </source>
</evidence>
<evidence type="ECO:0000313" key="1">
    <source>
        <dbReference type="EMBL" id="GAA4453844.1"/>
    </source>
</evidence>
<comment type="caution">
    <text evidence="1">The sequence shown here is derived from an EMBL/GenBank/DDBJ whole genome shotgun (WGS) entry which is preliminary data.</text>
</comment>
<protein>
    <submittedName>
        <fullName evidence="1">Uncharacterized protein</fullName>
    </submittedName>
</protein>
<name>A0ABP8MPG4_9BACT</name>
<gene>
    <name evidence="1" type="ORF">GCM10023189_19490</name>
</gene>
<proteinExistence type="predicted"/>
<sequence>MTRLIKTATTLLVVAMLNGCTADKNLGSLFETERQYRHALPNGSFETIQFKSNGQVYANMLVNGETVEANGRYQIRREHYVDVVLSRGPYRKIHFLKPVEGELRESKRGFRWKKAGDS</sequence>
<accession>A0ABP8MPG4</accession>
<organism evidence="1 2">
    <name type="scientific">Nibrella saemangeumensis</name>
    <dbReference type="NCBI Taxonomy" id="1084526"/>
    <lineage>
        <taxon>Bacteria</taxon>
        <taxon>Pseudomonadati</taxon>
        <taxon>Bacteroidota</taxon>
        <taxon>Cytophagia</taxon>
        <taxon>Cytophagales</taxon>
        <taxon>Spirosomataceae</taxon>
        <taxon>Nibrella</taxon>
    </lineage>
</organism>